<reference evidence="1" key="1">
    <citation type="submission" date="2020-02" db="EMBL/GenBank/DDBJ databases">
        <authorList>
            <person name="Meier V. D."/>
        </authorList>
    </citation>
    <scope>NUCLEOTIDE SEQUENCE</scope>
    <source>
        <strain evidence="1">AVDCRST_MAG84</strain>
    </source>
</reference>
<sequence length="50" mass="5919">MRDLTFEAATTVKLRQLNRTYRSMSDKPGFWPTFGTLNGHNRFLLIFIQQ</sequence>
<accession>A0A6J4N8T0</accession>
<evidence type="ECO:0000313" key="1">
    <source>
        <dbReference type="EMBL" id="CAA9376200.1"/>
    </source>
</evidence>
<proteinExistence type="predicted"/>
<organism evidence="1">
    <name type="scientific">uncultured Microcoleus sp</name>
    <dbReference type="NCBI Taxonomy" id="259945"/>
    <lineage>
        <taxon>Bacteria</taxon>
        <taxon>Bacillati</taxon>
        <taxon>Cyanobacteriota</taxon>
        <taxon>Cyanophyceae</taxon>
        <taxon>Oscillatoriophycideae</taxon>
        <taxon>Oscillatoriales</taxon>
        <taxon>Microcoleaceae</taxon>
        <taxon>Microcoleus</taxon>
        <taxon>environmental samples</taxon>
    </lineage>
</organism>
<dbReference type="AlphaFoldDB" id="A0A6J4N8T0"/>
<gene>
    <name evidence="1" type="ORF">AVDCRST_MAG84-4739</name>
</gene>
<protein>
    <submittedName>
        <fullName evidence="1">Uncharacterized protein</fullName>
    </submittedName>
</protein>
<dbReference type="EMBL" id="CADCTZ010001037">
    <property type="protein sequence ID" value="CAA9376200.1"/>
    <property type="molecule type" value="Genomic_DNA"/>
</dbReference>
<name>A0A6J4N8T0_9CYAN</name>